<evidence type="ECO:0008006" key="3">
    <source>
        <dbReference type="Google" id="ProtNLM"/>
    </source>
</evidence>
<reference evidence="1 2" key="1">
    <citation type="submission" date="2020-08" db="EMBL/GenBank/DDBJ databases">
        <title>Genomic Encyclopedia of Type Strains, Phase IV (KMG-IV): sequencing the most valuable type-strain genomes for metagenomic binning, comparative biology and taxonomic classification.</title>
        <authorList>
            <person name="Goeker M."/>
        </authorList>
    </citation>
    <scope>NUCLEOTIDE SEQUENCE [LARGE SCALE GENOMIC DNA]</scope>
    <source>
        <strain evidence="1 2">DSM 16325</strain>
    </source>
</reference>
<dbReference type="RefSeq" id="WP_158512128.1">
    <property type="nucleotide sequence ID" value="NZ_JACHEP010000044.1"/>
</dbReference>
<proteinExistence type="predicted"/>
<evidence type="ECO:0000313" key="1">
    <source>
        <dbReference type="EMBL" id="MBB5326391.1"/>
    </source>
</evidence>
<protein>
    <recommendedName>
        <fullName evidence="3">Transposase</fullName>
    </recommendedName>
</protein>
<dbReference type="EMBL" id="JACHEP010000044">
    <property type="protein sequence ID" value="MBB5326391.1"/>
    <property type="molecule type" value="Genomic_DNA"/>
</dbReference>
<dbReference type="AlphaFoldDB" id="A0A7W8ITI6"/>
<organism evidence="1 2">
    <name type="scientific">Anoxybacteroides tepidamans</name>
    <dbReference type="NCBI Taxonomy" id="265948"/>
    <lineage>
        <taxon>Bacteria</taxon>
        <taxon>Bacillati</taxon>
        <taxon>Bacillota</taxon>
        <taxon>Bacilli</taxon>
        <taxon>Bacillales</taxon>
        <taxon>Anoxybacillaceae</taxon>
        <taxon>Anoxybacteroides</taxon>
    </lineage>
</organism>
<dbReference type="Proteomes" id="UP000520011">
    <property type="component" value="Unassembled WGS sequence"/>
</dbReference>
<evidence type="ECO:0000313" key="2">
    <source>
        <dbReference type="Proteomes" id="UP000520011"/>
    </source>
</evidence>
<accession>A0A7W8ITI6</accession>
<gene>
    <name evidence="1" type="ORF">HNQ34_003544</name>
</gene>
<sequence length="49" mass="5754">MERALAQAQEELALEKEREQAKVEIIPQVEYVLELYNKPDDLKLKKQPS</sequence>
<name>A0A7W8ITI6_9BACL</name>
<keyword evidence="2" id="KW-1185">Reference proteome</keyword>
<comment type="caution">
    <text evidence="1">The sequence shown here is derived from an EMBL/GenBank/DDBJ whole genome shotgun (WGS) entry which is preliminary data.</text>
</comment>